<dbReference type="EMBL" id="JADZGI010000002">
    <property type="protein sequence ID" value="MBH0114073.1"/>
    <property type="molecule type" value="Genomic_DNA"/>
</dbReference>
<dbReference type="AlphaFoldDB" id="A0A931HES9"/>
<evidence type="ECO:0000313" key="3">
    <source>
        <dbReference type="Proteomes" id="UP000617634"/>
    </source>
</evidence>
<accession>A0A931HES9</accession>
<evidence type="ECO:0000256" key="1">
    <source>
        <dbReference type="SAM" id="MobiDB-lite"/>
    </source>
</evidence>
<comment type="caution">
    <text evidence="2">The sequence shown here is derived from an EMBL/GenBank/DDBJ whole genome shotgun (WGS) entry which is preliminary data.</text>
</comment>
<proteinExistence type="predicted"/>
<feature type="region of interest" description="Disordered" evidence="1">
    <location>
        <begin position="82"/>
        <end position="105"/>
    </location>
</feature>
<protein>
    <submittedName>
        <fullName evidence="2">Uncharacterized protein</fullName>
    </submittedName>
</protein>
<gene>
    <name evidence="2" type="ORF">I5E68_14095</name>
</gene>
<sequence>MPSAPAPTERTAEAQLALWIEGVDLLGGQTAVARVLGCEEALVAALCSGTSALCEEQLRAVSQALLRHADRCRKLERQLSPDFSGNLTRSQARPPHTRPQLASKT</sequence>
<feature type="compositionally biased region" description="Polar residues" evidence="1">
    <location>
        <begin position="82"/>
        <end position="91"/>
    </location>
</feature>
<dbReference type="RefSeq" id="WP_197165117.1">
    <property type="nucleotide sequence ID" value="NZ_JADZGI010000002.1"/>
</dbReference>
<organism evidence="2 3">
    <name type="scientific">Novosphingobium aureum</name>
    <dbReference type="NCBI Taxonomy" id="2792964"/>
    <lineage>
        <taxon>Bacteria</taxon>
        <taxon>Pseudomonadati</taxon>
        <taxon>Pseudomonadota</taxon>
        <taxon>Alphaproteobacteria</taxon>
        <taxon>Sphingomonadales</taxon>
        <taxon>Sphingomonadaceae</taxon>
        <taxon>Novosphingobium</taxon>
    </lineage>
</organism>
<reference evidence="2" key="1">
    <citation type="submission" date="2020-11" db="EMBL/GenBank/DDBJ databases">
        <title>Novosphingobium aureum sp. nov., a marine bacterium isolated from sediment of a salt flat.</title>
        <authorList>
            <person name="Yoo Y."/>
            <person name="Kim J.-J."/>
        </authorList>
    </citation>
    <scope>NUCLEOTIDE SEQUENCE</scope>
    <source>
        <strain evidence="2">YJ-S2-02</strain>
    </source>
</reference>
<evidence type="ECO:0000313" key="2">
    <source>
        <dbReference type="EMBL" id="MBH0114073.1"/>
    </source>
</evidence>
<dbReference type="Proteomes" id="UP000617634">
    <property type="component" value="Unassembled WGS sequence"/>
</dbReference>
<name>A0A931HES9_9SPHN</name>
<keyword evidence="3" id="KW-1185">Reference proteome</keyword>